<dbReference type="EMBL" id="JALHAT010000034">
    <property type="protein sequence ID" value="MCJ1962126.1"/>
    <property type="molecule type" value="Genomic_DNA"/>
</dbReference>
<dbReference type="Gene3D" id="3.40.190.10">
    <property type="entry name" value="Periplasmic binding protein-like II"/>
    <property type="match status" value="2"/>
</dbReference>
<dbReference type="InterPro" id="IPR000847">
    <property type="entry name" value="LysR_HTH_N"/>
</dbReference>
<dbReference type="InterPro" id="IPR050389">
    <property type="entry name" value="LysR-type_TF"/>
</dbReference>
<dbReference type="Proteomes" id="UP001162802">
    <property type="component" value="Unassembled WGS sequence"/>
</dbReference>
<comment type="similarity">
    <text evidence="1">Belongs to the LysR transcriptional regulatory family.</text>
</comment>
<dbReference type="Gene3D" id="1.10.10.10">
    <property type="entry name" value="Winged helix-like DNA-binding domain superfamily/Winged helix DNA-binding domain"/>
    <property type="match status" value="1"/>
</dbReference>
<dbReference type="CDD" id="cd08459">
    <property type="entry name" value="PBP2_DntR_NahR_LinR_like"/>
    <property type="match status" value="1"/>
</dbReference>
<sequence length="315" mass="35585">MDLRRFDLNLLVVLDALLEERGVSAAARRLGVSQPNVSFALSKLRAQLDDALLIRDGNRMKPTVLAQELRAPLRRILDAVRHEVLSERGFDPLQAKRRFVISMSDIGELVFLPSLMEDLRRIAPGVSLDSRSLSPGDLEHAMARGEIDLALGYFPDLKGSNFLTRKLFEHPFICIAAANNEQAHADWTLEQFLRMGHIVVAQHGRSQELFEERLRALGLSRDVYLQSPHFMSVPLLVAQSDLISTVPEAVGAIFATMAPLRLIEPPLILPRIELKQFWHRRAHDDPGLRWLRDVVTRLFQNRDPSPPIDVVANAR</sequence>
<dbReference type="Pfam" id="PF00126">
    <property type="entry name" value="HTH_1"/>
    <property type="match status" value="1"/>
</dbReference>
<organism evidence="6 7">
    <name type="scientific">Novosphingobium mangrovi</name>
    <name type="common">ex Hu et al. 2023</name>
    <dbReference type="NCBI Taxonomy" id="2930094"/>
    <lineage>
        <taxon>Bacteria</taxon>
        <taxon>Pseudomonadati</taxon>
        <taxon>Pseudomonadota</taxon>
        <taxon>Alphaproteobacteria</taxon>
        <taxon>Sphingomonadales</taxon>
        <taxon>Sphingomonadaceae</taxon>
        <taxon>Novosphingobium</taxon>
    </lineage>
</organism>
<dbReference type="InterPro" id="IPR036388">
    <property type="entry name" value="WH-like_DNA-bd_sf"/>
</dbReference>
<dbReference type="SUPFAM" id="SSF53850">
    <property type="entry name" value="Periplasmic binding protein-like II"/>
    <property type="match status" value="1"/>
</dbReference>
<keyword evidence="4" id="KW-0804">Transcription</keyword>
<dbReference type="PANTHER" id="PTHR30118:SF15">
    <property type="entry name" value="TRANSCRIPTIONAL REGULATORY PROTEIN"/>
    <property type="match status" value="1"/>
</dbReference>
<protein>
    <submittedName>
        <fullName evidence="6">LysR family transcriptional regulator</fullName>
    </submittedName>
</protein>
<keyword evidence="7" id="KW-1185">Reference proteome</keyword>
<dbReference type="InterPro" id="IPR005119">
    <property type="entry name" value="LysR_subst-bd"/>
</dbReference>
<evidence type="ECO:0000313" key="6">
    <source>
        <dbReference type="EMBL" id="MCJ1962126.1"/>
    </source>
</evidence>
<keyword evidence="2" id="KW-0805">Transcription regulation</keyword>
<name>A0ABT0AG30_9SPHN</name>
<dbReference type="Pfam" id="PF03466">
    <property type="entry name" value="LysR_substrate"/>
    <property type="match status" value="1"/>
</dbReference>
<dbReference type="SUPFAM" id="SSF46785">
    <property type="entry name" value="Winged helix' DNA-binding domain"/>
    <property type="match status" value="1"/>
</dbReference>
<dbReference type="PANTHER" id="PTHR30118">
    <property type="entry name" value="HTH-TYPE TRANSCRIPTIONAL REGULATOR LEUO-RELATED"/>
    <property type="match status" value="1"/>
</dbReference>
<evidence type="ECO:0000313" key="7">
    <source>
        <dbReference type="Proteomes" id="UP001162802"/>
    </source>
</evidence>
<evidence type="ECO:0000256" key="3">
    <source>
        <dbReference type="ARBA" id="ARBA00023125"/>
    </source>
</evidence>
<evidence type="ECO:0000256" key="4">
    <source>
        <dbReference type="ARBA" id="ARBA00023163"/>
    </source>
</evidence>
<accession>A0ABT0AG30</accession>
<gene>
    <name evidence="6" type="ORF">MTR65_15640</name>
</gene>
<dbReference type="InterPro" id="IPR036390">
    <property type="entry name" value="WH_DNA-bd_sf"/>
</dbReference>
<evidence type="ECO:0000256" key="2">
    <source>
        <dbReference type="ARBA" id="ARBA00023015"/>
    </source>
</evidence>
<reference evidence="6" key="1">
    <citation type="submission" date="2022-03" db="EMBL/GenBank/DDBJ databases">
        <title>Identification of a novel bacterium isolated from mangrove sediments.</title>
        <authorList>
            <person name="Pan X."/>
        </authorList>
    </citation>
    <scope>NUCLEOTIDE SEQUENCE</scope>
    <source>
        <strain evidence="6">B2637</strain>
    </source>
</reference>
<dbReference type="PROSITE" id="PS50931">
    <property type="entry name" value="HTH_LYSR"/>
    <property type="match status" value="1"/>
</dbReference>
<proteinExistence type="inferred from homology"/>
<feature type="domain" description="HTH lysR-type" evidence="5">
    <location>
        <begin position="6"/>
        <end position="63"/>
    </location>
</feature>
<comment type="caution">
    <text evidence="6">The sequence shown here is derived from an EMBL/GenBank/DDBJ whole genome shotgun (WGS) entry which is preliminary data.</text>
</comment>
<keyword evidence="3" id="KW-0238">DNA-binding</keyword>
<evidence type="ECO:0000259" key="5">
    <source>
        <dbReference type="PROSITE" id="PS50931"/>
    </source>
</evidence>
<dbReference type="RefSeq" id="WP_243801807.1">
    <property type="nucleotide sequence ID" value="NZ_JALHAT010000034.1"/>
</dbReference>
<evidence type="ECO:0000256" key="1">
    <source>
        <dbReference type="ARBA" id="ARBA00009437"/>
    </source>
</evidence>